<protein>
    <submittedName>
        <fullName evidence="1">Uncharacterized protein</fullName>
    </submittedName>
</protein>
<accession>A0ABU3EYR1</accession>
<dbReference type="RefSeq" id="WP_311822094.1">
    <property type="nucleotide sequence ID" value="NZ_JARPYF010000012.1"/>
</dbReference>
<organism evidence="1 2">
    <name type="scientific">Enterococcus hulanensis</name>
    <dbReference type="NCBI Taxonomy" id="2559929"/>
    <lineage>
        <taxon>Bacteria</taxon>
        <taxon>Bacillati</taxon>
        <taxon>Bacillota</taxon>
        <taxon>Bacilli</taxon>
        <taxon>Lactobacillales</taxon>
        <taxon>Enterococcaceae</taxon>
        <taxon>Enterococcus</taxon>
    </lineage>
</organism>
<dbReference type="EMBL" id="JARPYI010000002">
    <property type="protein sequence ID" value="MDT2599448.1"/>
    <property type="molecule type" value="Genomic_DNA"/>
</dbReference>
<evidence type="ECO:0000313" key="2">
    <source>
        <dbReference type="Proteomes" id="UP001252875"/>
    </source>
</evidence>
<comment type="caution">
    <text evidence="1">The sequence shown here is derived from an EMBL/GenBank/DDBJ whole genome shotgun (WGS) entry which is preliminary data.</text>
</comment>
<gene>
    <name evidence="1" type="ORF">P7D85_06650</name>
</gene>
<dbReference type="Proteomes" id="UP001252875">
    <property type="component" value="Unassembled WGS sequence"/>
</dbReference>
<proteinExistence type="predicted"/>
<keyword evidence="2" id="KW-1185">Reference proteome</keyword>
<sequence length="62" mass="7123">MKKIQLSDGMPSDIRRTEIAQKVKDLLDNTKKLCEESGLSYVEINKALYLADKELYMEKISS</sequence>
<name>A0ABU3EYR1_9ENTE</name>
<reference evidence="1 2" key="1">
    <citation type="submission" date="2023-03" db="EMBL/GenBank/DDBJ databases">
        <authorList>
            <person name="Shen W."/>
            <person name="Cai J."/>
        </authorList>
    </citation>
    <scope>NUCLEOTIDE SEQUENCE [LARGE SCALE GENOMIC DNA]</scope>
    <source>
        <strain evidence="1 2">D6-4</strain>
    </source>
</reference>
<evidence type="ECO:0000313" key="1">
    <source>
        <dbReference type="EMBL" id="MDT2599448.1"/>
    </source>
</evidence>